<dbReference type="EMBL" id="JBDJAW010000015">
    <property type="protein sequence ID" value="MEN3537338.1"/>
    <property type="molecule type" value="Genomic_DNA"/>
</dbReference>
<reference evidence="2 3" key="1">
    <citation type="submission" date="2024-05" db="EMBL/GenBank/DDBJ databases">
        <title>Microbispora sp.ZYX-F-249.</title>
        <authorList>
            <person name="Xie H."/>
        </authorList>
    </citation>
    <scope>NUCLEOTIDE SEQUENCE [LARGE SCALE GENOMIC DNA]</scope>
    <source>
        <strain evidence="2 3">ZYX-F-249</strain>
    </source>
</reference>
<sequence length="165" mass="17048">MNSRLVLAVAGWLLAAALATGAGVAVLGLLGRPLAGPAGRPMTAEEIRVALARDTPAAPSSGPASSAVPDRSPVRAQSPAPRATPVTGRKLIRTGAGSVIARCDGGLARLQSWTPGQGYEVHDVNPGPDDHARVRFESDEGDEGRVEIEVRCAGDVPVPRIDRHD</sequence>
<evidence type="ECO:0000313" key="3">
    <source>
        <dbReference type="Proteomes" id="UP001447516"/>
    </source>
</evidence>
<gene>
    <name evidence="2" type="ORF">AAH991_19660</name>
</gene>
<keyword evidence="3" id="KW-1185">Reference proteome</keyword>
<organism evidence="2 3">
    <name type="scientific">Microbispora maris</name>
    <dbReference type="NCBI Taxonomy" id="3144104"/>
    <lineage>
        <taxon>Bacteria</taxon>
        <taxon>Bacillati</taxon>
        <taxon>Actinomycetota</taxon>
        <taxon>Actinomycetes</taxon>
        <taxon>Streptosporangiales</taxon>
        <taxon>Streptosporangiaceae</taxon>
        <taxon>Microbispora</taxon>
    </lineage>
</organism>
<dbReference type="RefSeq" id="WP_346227314.1">
    <property type="nucleotide sequence ID" value="NZ_JBDJAW010000015.1"/>
</dbReference>
<dbReference type="Proteomes" id="UP001447516">
    <property type="component" value="Unassembled WGS sequence"/>
</dbReference>
<evidence type="ECO:0000313" key="2">
    <source>
        <dbReference type="EMBL" id="MEN3537338.1"/>
    </source>
</evidence>
<evidence type="ECO:0008006" key="4">
    <source>
        <dbReference type="Google" id="ProtNLM"/>
    </source>
</evidence>
<feature type="compositionally biased region" description="Low complexity" evidence="1">
    <location>
        <begin position="56"/>
        <end position="69"/>
    </location>
</feature>
<protein>
    <recommendedName>
        <fullName evidence="4">Septum formation initiator</fullName>
    </recommendedName>
</protein>
<comment type="caution">
    <text evidence="2">The sequence shown here is derived from an EMBL/GenBank/DDBJ whole genome shotgun (WGS) entry which is preliminary data.</text>
</comment>
<proteinExistence type="predicted"/>
<name>A0ABV0APZ5_9ACTN</name>
<evidence type="ECO:0000256" key="1">
    <source>
        <dbReference type="SAM" id="MobiDB-lite"/>
    </source>
</evidence>
<feature type="region of interest" description="Disordered" evidence="1">
    <location>
        <begin position="54"/>
        <end position="89"/>
    </location>
</feature>
<accession>A0ABV0APZ5</accession>